<accession>A0AA39PBN1</accession>
<proteinExistence type="predicted"/>
<name>A0AA39PBN1_9AGAR</name>
<organism evidence="2 3">
    <name type="scientific">Armillaria luteobubalina</name>
    <dbReference type="NCBI Taxonomy" id="153913"/>
    <lineage>
        <taxon>Eukaryota</taxon>
        <taxon>Fungi</taxon>
        <taxon>Dikarya</taxon>
        <taxon>Basidiomycota</taxon>
        <taxon>Agaricomycotina</taxon>
        <taxon>Agaricomycetes</taxon>
        <taxon>Agaricomycetidae</taxon>
        <taxon>Agaricales</taxon>
        <taxon>Marasmiineae</taxon>
        <taxon>Physalacriaceae</taxon>
        <taxon>Armillaria</taxon>
    </lineage>
</organism>
<feature type="region of interest" description="Disordered" evidence="1">
    <location>
        <begin position="1"/>
        <end position="29"/>
    </location>
</feature>
<protein>
    <submittedName>
        <fullName evidence="2">Uncharacterized protein</fullName>
    </submittedName>
</protein>
<reference evidence="2" key="1">
    <citation type="submission" date="2023-06" db="EMBL/GenBank/DDBJ databases">
        <authorList>
            <consortium name="Lawrence Berkeley National Laboratory"/>
            <person name="Ahrendt S."/>
            <person name="Sahu N."/>
            <person name="Indic B."/>
            <person name="Wong-Bajracharya J."/>
            <person name="Merenyi Z."/>
            <person name="Ke H.-M."/>
            <person name="Monk M."/>
            <person name="Kocsube S."/>
            <person name="Drula E."/>
            <person name="Lipzen A."/>
            <person name="Balint B."/>
            <person name="Henrissat B."/>
            <person name="Andreopoulos B."/>
            <person name="Martin F.M."/>
            <person name="Harder C.B."/>
            <person name="Rigling D."/>
            <person name="Ford K.L."/>
            <person name="Foster G.D."/>
            <person name="Pangilinan J."/>
            <person name="Papanicolaou A."/>
            <person name="Barry K."/>
            <person name="LaButti K."/>
            <person name="Viragh M."/>
            <person name="Koriabine M."/>
            <person name="Yan M."/>
            <person name="Riley R."/>
            <person name="Champramary S."/>
            <person name="Plett K.L."/>
            <person name="Tsai I.J."/>
            <person name="Slot J."/>
            <person name="Sipos G."/>
            <person name="Plett J."/>
            <person name="Nagy L.G."/>
            <person name="Grigoriev I.V."/>
        </authorList>
    </citation>
    <scope>NUCLEOTIDE SEQUENCE</scope>
    <source>
        <strain evidence="2">HWK02</strain>
    </source>
</reference>
<dbReference type="EMBL" id="JAUEPU010000073">
    <property type="protein sequence ID" value="KAK0481222.1"/>
    <property type="molecule type" value="Genomic_DNA"/>
</dbReference>
<evidence type="ECO:0000313" key="3">
    <source>
        <dbReference type="Proteomes" id="UP001175228"/>
    </source>
</evidence>
<dbReference type="Proteomes" id="UP001175228">
    <property type="component" value="Unassembled WGS sequence"/>
</dbReference>
<evidence type="ECO:0000313" key="2">
    <source>
        <dbReference type="EMBL" id="KAK0481222.1"/>
    </source>
</evidence>
<sequence length="216" mass="23981">MIASSERPGGGTGPESTPEHNSMPEDDQPVLDALPSSLLDVQKEFSSKSIATGLQILVTGKSTLGVIVNGKMDDCFTKYIDKWGIILPRATVFATRVQNITYLNTLSLLSLLEECIERDLDFGTDRIIQYGLRRSEEEDREMRSNALLGNVIITPDLRPRWTSLDVTYPKSIPSKFPENNSEYESIHEWGRDLSGLGCGPRLLTYKGVAMLHAAHL</sequence>
<keyword evidence="3" id="KW-1185">Reference proteome</keyword>
<comment type="caution">
    <text evidence="2">The sequence shown here is derived from an EMBL/GenBank/DDBJ whole genome shotgun (WGS) entry which is preliminary data.</text>
</comment>
<dbReference type="AlphaFoldDB" id="A0AA39PBN1"/>
<gene>
    <name evidence="2" type="ORF">EDD18DRAFT_1113082</name>
</gene>
<evidence type="ECO:0000256" key="1">
    <source>
        <dbReference type="SAM" id="MobiDB-lite"/>
    </source>
</evidence>